<evidence type="ECO:0000313" key="1">
    <source>
        <dbReference type="EMBL" id="OGF18702.1"/>
    </source>
</evidence>
<dbReference type="GO" id="GO:0006313">
    <property type="term" value="P:DNA transposition"/>
    <property type="evidence" value="ECO:0007669"/>
    <property type="project" value="InterPro"/>
</dbReference>
<reference evidence="1 2" key="1">
    <citation type="journal article" date="2016" name="Nat. Commun.">
        <title>Thousands of microbial genomes shed light on interconnected biogeochemical processes in an aquifer system.</title>
        <authorList>
            <person name="Anantharaman K."/>
            <person name="Brown C.T."/>
            <person name="Hug L.A."/>
            <person name="Sharon I."/>
            <person name="Castelle C.J."/>
            <person name="Probst A.J."/>
            <person name="Thomas B.C."/>
            <person name="Singh A."/>
            <person name="Wilkins M.J."/>
            <person name="Karaoz U."/>
            <person name="Brodie E.L."/>
            <person name="Williams K.H."/>
            <person name="Hubbard S.S."/>
            <person name="Banfield J.F."/>
        </authorList>
    </citation>
    <scope>NUCLEOTIDE SEQUENCE [LARGE SCALE GENOMIC DNA]</scope>
</reference>
<proteinExistence type="predicted"/>
<dbReference type="Gene3D" id="3.30.70.1290">
    <property type="entry name" value="Transposase IS200-like"/>
    <property type="match status" value="1"/>
</dbReference>
<sequence length="82" mass="10491">MCRLQLRELLKHYRSSFFKKYNNRIPFPKFRWQKSYYDHVIRNGRDFENHWNYTSYNHVKHNMGDDWPYCTENYWEFIDDLS</sequence>
<dbReference type="Proteomes" id="UP000178682">
    <property type="component" value="Unassembled WGS sequence"/>
</dbReference>
<dbReference type="AlphaFoldDB" id="A0A1F5RWK2"/>
<organism evidence="1 2">
    <name type="scientific">Candidatus Falkowbacteria bacterium RIFCSPLOWO2_12_FULL_45_10</name>
    <dbReference type="NCBI Taxonomy" id="1797990"/>
    <lineage>
        <taxon>Bacteria</taxon>
        <taxon>Candidatus Falkowiibacteriota</taxon>
    </lineage>
</organism>
<dbReference type="GO" id="GO:0003677">
    <property type="term" value="F:DNA binding"/>
    <property type="evidence" value="ECO:0007669"/>
    <property type="project" value="InterPro"/>
</dbReference>
<dbReference type="SUPFAM" id="SSF143422">
    <property type="entry name" value="Transposase IS200-like"/>
    <property type="match status" value="1"/>
</dbReference>
<dbReference type="GO" id="GO:0004803">
    <property type="term" value="F:transposase activity"/>
    <property type="evidence" value="ECO:0007669"/>
    <property type="project" value="InterPro"/>
</dbReference>
<comment type="caution">
    <text evidence="1">The sequence shown here is derived from an EMBL/GenBank/DDBJ whole genome shotgun (WGS) entry which is preliminary data.</text>
</comment>
<dbReference type="EMBL" id="MFFX01000042">
    <property type="protein sequence ID" value="OGF18702.1"/>
    <property type="molecule type" value="Genomic_DNA"/>
</dbReference>
<dbReference type="InterPro" id="IPR036515">
    <property type="entry name" value="Transposase_17_sf"/>
</dbReference>
<gene>
    <name evidence="1" type="ORF">A3G56_02635</name>
</gene>
<accession>A0A1F5RWK2</accession>
<name>A0A1F5RWK2_9BACT</name>
<protein>
    <submittedName>
        <fullName evidence="1">Uncharacterized protein</fullName>
    </submittedName>
</protein>
<evidence type="ECO:0000313" key="2">
    <source>
        <dbReference type="Proteomes" id="UP000178682"/>
    </source>
</evidence>